<evidence type="ECO:0000313" key="11">
    <source>
        <dbReference type="Proteomes" id="UP000694569"/>
    </source>
</evidence>
<dbReference type="GO" id="GO:0005737">
    <property type="term" value="C:cytoplasm"/>
    <property type="evidence" value="ECO:0007669"/>
    <property type="project" value="TreeGrafter"/>
</dbReference>
<comment type="subcellular location">
    <subcellularLocation>
        <location evidence="1">Nucleus</location>
    </subcellularLocation>
</comment>
<dbReference type="GO" id="GO:1990404">
    <property type="term" value="F:NAD+-protein mono-ADP-ribosyltransferase activity"/>
    <property type="evidence" value="ECO:0007669"/>
    <property type="project" value="TreeGrafter"/>
</dbReference>
<feature type="region of interest" description="Disordered" evidence="7">
    <location>
        <begin position="242"/>
        <end position="291"/>
    </location>
</feature>
<keyword evidence="4" id="KW-0520">NAD</keyword>
<dbReference type="PANTHER" id="PTHR14453:SF70">
    <property type="entry name" value="PROTEIN MONO-ADP-RIBOSYLTRANSFERASE PARP9"/>
    <property type="match status" value="1"/>
</dbReference>
<dbReference type="InterPro" id="IPR012317">
    <property type="entry name" value="Poly(ADP-ribose)pol_cat_dom"/>
</dbReference>
<dbReference type="InterPro" id="IPR037197">
    <property type="entry name" value="WWE_dom_sf"/>
</dbReference>
<comment type="similarity">
    <text evidence="6">Belongs to the ARTD/PARP family.</text>
</comment>
<dbReference type="Pfam" id="PF02825">
    <property type="entry name" value="WWE"/>
    <property type="match status" value="1"/>
</dbReference>
<dbReference type="InterPro" id="IPR002589">
    <property type="entry name" value="Macro_dom"/>
</dbReference>
<feature type="region of interest" description="Disordered" evidence="7">
    <location>
        <begin position="492"/>
        <end position="514"/>
    </location>
</feature>
<feature type="compositionally biased region" description="Basic and acidic residues" evidence="7">
    <location>
        <begin position="504"/>
        <end position="514"/>
    </location>
</feature>
<organism evidence="10 11">
    <name type="scientific">Leptobrachium leishanense</name>
    <name type="common">Leishan spiny toad</name>
    <dbReference type="NCBI Taxonomy" id="445787"/>
    <lineage>
        <taxon>Eukaryota</taxon>
        <taxon>Metazoa</taxon>
        <taxon>Chordata</taxon>
        <taxon>Craniata</taxon>
        <taxon>Vertebrata</taxon>
        <taxon>Euteleostomi</taxon>
        <taxon>Amphibia</taxon>
        <taxon>Batrachia</taxon>
        <taxon>Anura</taxon>
        <taxon>Pelobatoidea</taxon>
        <taxon>Megophryidae</taxon>
        <taxon>Leptobrachium</taxon>
    </lineage>
</organism>
<dbReference type="Ensembl" id="ENSLLET00000031019.1">
    <property type="protein sequence ID" value="ENSLLEP00000029863.1"/>
    <property type="gene ID" value="ENSLLEG00000018944.1"/>
</dbReference>
<dbReference type="GO" id="GO:0010629">
    <property type="term" value="P:negative regulation of gene expression"/>
    <property type="evidence" value="ECO:0007669"/>
    <property type="project" value="TreeGrafter"/>
</dbReference>
<feature type="domain" description="Macro" evidence="9">
    <location>
        <begin position="286"/>
        <end position="493"/>
    </location>
</feature>
<evidence type="ECO:0000256" key="1">
    <source>
        <dbReference type="ARBA" id="ARBA00004123"/>
    </source>
</evidence>
<dbReference type="PROSITE" id="PS51059">
    <property type="entry name" value="PARP_CATALYTIC"/>
    <property type="match status" value="1"/>
</dbReference>
<proteinExistence type="inferred from homology"/>
<dbReference type="InterPro" id="IPR043472">
    <property type="entry name" value="Macro_dom-like"/>
</dbReference>
<dbReference type="SMART" id="SM00506">
    <property type="entry name" value="A1pp"/>
    <property type="match status" value="2"/>
</dbReference>
<keyword evidence="11" id="KW-1185">Reference proteome</keyword>
<dbReference type="GO" id="GO:0070212">
    <property type="term" value="P:protein poly-ADP-ribosylation"/>
    <property type="evidence" value="ECO:0007669"/>
    <property type="project" value="TreeGrafter"/>
</dbReference>
<dbReference type="PROSITE" id="PS51154">
    <property type="entry name" value="MACRO"/>
    <property type="match status" value="2"/>
</dbReference>
<dbReference type="Gene3D" id="3.30.720.50">
    <property type="match status" value="1"/>
</dbReference>
<protein>
    <submittedName>
        <fullName evidence="10">Poly(ADP-ribose) polymerase family member 9</fullName>
    </submittedName>
</protein>
<reference evidence="10" key="1">
    <citation type="submission" date="2025-08" db="UniProtKB">
        <authorList>
            <consortium name="Ensembl"/>
        </authorList>
    </citation>
    <scope>IDENTIFICATION</scope>
</reference>
<name>A0A8C5PZI6_9ANUR</name>
<gene>
    <name evidence="10" type="primary">PARP9</name>
</gene>
<dbReference type="GO" id="GO:0005634">
    <property type="term" value="C:nucleus"/>
    <property type="evidence" value="ECO:0007669"/>
    <property type="project" value="UniProtKB-SubCell"/>
</dbReference>
<evidence type="ECO:0000256" key="6">
    <source>
        <dbReference type="ARBA" id="ARBA00024347"/>
    </source>
</evidence>
<accession>A0A8C5PZI6</accession>
<evidence type="ECO:0000313" key="10">
    <source>
        <dbReference type="Ensembl" id="ENSLLEP00000029863.1"/>
    </source>
</evidence>
<dbReference type="SUPFAM" id="SSF56399">
    <property type="entry name" value="ADP-ribosylation"/>
    <property type="match status" value="1"/>
</dbReference>
<evidence type="ECO:0000256" key="7">
    <source>
        <dbReference type="SAM" id="MobiDB-lite"/>
    </source>
</evidence>
<feature type="domain" description="Macro" evidence="9">
    <location>
        <begin position="56"/>
        <end position="243"/>
    </location>
</feature>
<evidence type="ECO:0000256" key="5">
    <source>
        <dbReference type="ARBA" id="ARBA00023242"/>
    </source>
</evidence>
<dbReference type="InterPro" id="IPR004170">
    <property type="entry name" value="WWE_dom"/>
</dbReference>
<keyword evidence="5" id="KW-0539">Nucleus</keyword>
<evidence type="ECO:0000256" key="2">
    <source>
        <dbReference type="ARBA" id="ARBA00022676"/>
    </source>
</evidence>
<dbReference type="GO" id="GO:0044389">
    <property type="term" value="F:ubiquitin-like protein ligase binding"/>
    <property type="evidence" value="ECO:0007669"/>
    <property type="project" value="TreeGrafter"/>
</dbReference>
<dbReference type="PANTHER" id="PTHR14453">
    <property type="entry name" value="PARP/ZINC FINGER CCCH TYPE DOMAIN CONTAINING PROTEIN"/>
    <property type="match status" value="1"/>
</dbReference>
<dbReference type="GO" id="GO:0060335">
    <property type="term" value="P:positive regulation of type II interferon-mediated signaling pathway"/>
    <property type="evidence" value="ECO:0007669"/>
    <property type="project" value="TreeGrafter"/>
</dbReference>
<dbReference type="SUPFAM" id="SSF117839">
    <property type="entry name" value="WWE domain"/>
    <property type="match status" value="1"/>
</dbReference>
<dbReference type="GO" id="GO:0003950">
    <property type="term" value="F:NAD+ poly-ADP-ribosyltransferase activity"/>
    <property type="evidence" value="ECO:0007669"/>
    <property type="project" value="InterPro"/>
</dbReference>
<dbReference type="OrthoDB" id="6133115at2759"/>
<feature type="domain" description="PARP catalytic" evidence="8">
    <location>
        <begin position="688"/>
        <end position="885"/>
    </location>
</feature>
<dbReference type="GO" id="GO:0003714">
    <property type="term" value="F:transcription corepressor activity"/>
    <property type="evidence" value="ECO:0007669"/>
    <property type="project" value="TreeGrafter"/>
</dbReference>
<dbReference type="Proteomes" id="UP000694569">
    <property type="component" value="Unplaced"/>
</dbReference>
<dbReference type="Pfam" id="PF01661">
    <property type="entry name" value="Macro"/>
    <property type="match status" value="2"/>
</dbReference>
<dbReference type="Gene3D" id="3.90.228.10">
    <property type="match status" value="1"/>
</dbReference>
<dbReference type="GeneTree" id="ENSGT00940000158837"/>
<evidence type="ECO:0000259" key="8">
    <source>
        <dbReference type="PROSITE" id="PS51059"/>
    </source>
</evidence>
<dbReference type="CDD" id="cd02907">
    <property type="entry name" value="Macro_Af1521_BAL-like"/>
    <property type="match status" value="1"/>
</dbReference>
<dbReference type="Gene3D" id="3.40.220.10">
    <property type="entry name" value="Leucine Aminopeptidase, subunit E, domain 1"/>
    <property type="match status" value="2"/>
</dbReference>
<reference evidence="10" key="2">
    <citation type="submission" date="2025-09" db="UniProtKB">
        <authorList>
            <consortium name="Ensembl"/>
        </authorList>
    </citation>
    <scope>IDENTIFICATION</scope>
</reference>
<keyword evidence="2" id="KW-0328">Glycosyltransferase</keyword>
<evidence type="ECO:0000259" key="9">
    <source>
        <dbReference type="PROSITE" id="PS51154"/>
    </source>
</evidence>
<evidence type="ECO:0000256" key="3">
    <source>
        <dbReference type="ARBA" id="ARBA00022679"/>
    </source>
</evidence>
<dbReference type="InterPro" id="IPR052056">
    <property type="entry name" value="Mono-ARTD/PARP"/>
</dbReference>
<keyword evidence="3" id="KW-0808">Transferase</keyword>
<dbReference type="SUPFAM" id="SSF52949">
    <property type="entry name" value="Macro domain-like"/>
    <property type="match status" value="2"/>
</dbReference>
<sequence>MMDTVRKVSLSDIEYRSLYPHAAALSRLIRQRFGCVIGLQGPAILVTSQWANPAAAAVLYEKKCGNVVISVWKDDMTRQDADAVVNAANERLDHAGGLAFALLSAGGYRVDQESRAHVSTYGPVSTGCVVATSGGNLPCKSIIHAVGPEWRSWNKTKCETQLEDTIKAVLQHVNKDPSIRSVSIPAVSSGIFSFPLDKCADIIVKITQSFCLNVKCDHLREIRLVNNDDKTVSAMRRACEKVLGPSDRPGGASARTSTYQGLPATGQGPSSSHQWAPSPFQEPPNHKGTPSVTINAVTLTLLTGCIEDQNTDVIVNSIAGNLILEGEISRAILWKAGYEIQDELSAFKYGSTGSEYRSTGSEYRSTGSEYRSTGSEYRSTGSVLSTRGYKLPSRFVYHTILAQYREQHSEEVMKEVVYTCLKMVTRNGYQSISFPALGTGINRYPKNKVAEILLNTITSFSWDDTNPLDVRIVIHPNDKETRAVFEKQFKQLQAMSGPSPSRTASERESRSTEEEKCLVINASREEEVTEVEIWLRETLLDLENVRIQNNNLLLFGKKEHEMLGKMTGVLLTEHLQDGTAGLRISGPPGEVMGAALQVEQALLEVQEEQATKMEAELVQSAVQWFYKDANQPQPYPVEANAHIEKAYLSNERRTELINPSHQVDLEKMTAFSSAQFYYLQRQSNFKGEFMKDALRGTSLGGTSDVDPLSQEFKDKRNEFEKVDLTILRIQKIRNELLGRIYQSRKDAAETRGSQRHFHKLYQRVPGQYYKLVSRVGFNRLHSAGGDSGLGAGIYFKKNLRDIKKEESDSREPERLLYIFQAEVVTGSFTVGNPSYILPPPRTSPYLYDSVVDSVSDPKTFVIFDGCCALPQYVFTCKWRQHRGSR</sequence>
<dbReference type="AlphaFoldDB" id="A0A8C5PZI6"/>
<evidence type="ECO:0000256" key="4">
    <source>
        <dbReference type="ARBA" id="ARBA00023027"/>
    </source>
</evidence>